<dbReference type="EMBL" id="SNRY01000060">
    <property type="protein sequence ID" value="KAA6348783.1"/>
    <property type="molecule type" value="Genomic_DNA"/>
</dbReference>
<dbReference type="EC" id="2.1.1.222" evidence="1"/>
<sequence length="215" mass="25103">MYKNKDLSKYLKTLIIDGNFIANAKIVYRPYICPFNVILDIIKDKSISFFDIGCGFGQFLSLVVKYLCPDKVMGIEISNELLKIANQTLQLTKFQNYNLEVYNGSQLPVTLKDYNYISMIDILHHIPKKEQEAYLKNLCQHLKKGDKLLFKDINAKTPFVIFNKIHDLILSRQITHELPAAKVVDIFENMELEIRYFKKITTIVYPHYIILAEKM</sequence>
<dbReference type="PANTHER" id="PTHR43861:SF1">
    <property type="entry name" value="TRANS-ACONITATE 2-METHYLTRANSFERASE"/>
    <property type="match status" value="1"/>
</dbReference>
<dbReference type="Pfam" id="PF13489">
    <property type="entry name" value="Methyltransf_23"/>
    <property type="match status" value="1"/>
</dbReference>
<keyword evidence="1" id="KW-0489">Methyltransferase</keyword>
<name>A0A5J4SU40_9ZZZZ</name>
<reference evidence="1" key="1">
    <citation type="submission" date="2019-03" db="EMBL/GenBank/DDBJ databases">
        <title>Single cell metagenomics reveals metabolic interactions within the superorganism composed of flagellate Streblomastix strix and complex community of Bacteroidetes bacteria on its surface.</title>
        <authorList>
            <person name="Treitli S.C."/>
            <person name="Kolisko M."/>
            <person name="Husnik F."/>
            <person name="Keeling P."/>
            <person name="Hampl V."/>
        </authorList>
    </citation>
    <scope>NUCLEOTIDE SEQUENCE</scope>
    <source>
        <strain evidence="1">STM</strain>
    </source>
</reference>
<comment type="caution">
    <text evidence="1">The sequence shown here is derived from an EMBL/GenBank/DDBJ whole genome shotgun (WGS) entry which is preliminary data.</text>
</comment>
<keyword evidence="1" id="KW-0830">Ubiquinone</keyword>
<dbReference type="GO" id="GO:0032259">
    <property type="term" value="P:methylation"/>
    <property type="evidence" value="ECO:0007669"/>
    <property type="project" value="UniProtKB-KW"/>
</dbReference>
<dbReference type="GO" id="GO:0102208">
    <property type="term" value="F:2-polyprenyl-6-hydroxyphenol methylase activity"/>
    <property type="evidence" value="ECO:0007669"/>
    <property type="project" value="UniProtKB-EC"/>
</dbReference>
<dbReference type="Gene3D" id="3.40.50.150">
    <property type="entry name" value="Vaccinia Virus protein VP39"/>
    <property type="match status" value="1"/>
</dbReference>
<dbReference type="AlphaFoldDB" id="A0A5J4SU40"/>
<accession>A0A5J4SU40</accession>
<dbReference type="InterPro" id="IPR029063">
    <property type="entry name" value="SAM-dependent_MTases_sf"/>
</dbReference>
<keyword evidence="1" id="KW-0808">Transferase</keyword>
<gene>
    <name evidence="1" type="ORF">EZS27_003761</name>
</gene>
<dbReference type="PANTHER" id="PTHR43861">
    <property type="entry name" value="TRANS-ACONITATE 2-METHYLTRANSFERASE-RELATED"/>
    <property type="match status" value="1"/>
</dbReference>
<organism evidence="1">
    <name type="scientific">termite gut metagenome</name>
    <dbReference type="NCBI Taxonomy" id="433724"/>
    <lineage>
        <taxon>unclassified sequences</taxon>
        <taxon>metagenomes</taxon>
        <taxon>organismal metagenomes</taxon>
    </lineage>
</organism>
<proteinExistence type="predicted"/>
<dbReference type="SUPFAM" id="SSF53335">
    <property type="entry name" value="S-adenosyl-L-methionine-dependent methyltransferases"/>
    <property type="match status" value="1"/>
</dbReference>
<protein>
    <submittedName>
        <fullName evidence="1">Ubiquinone biosynthesis O-methyltransferase</fullName>
        <ecNumber evidence="1">2.1.1.222</ecNumber>
    </submittedName>
</protein>
<evidence type="ECO:0000313" key="1">
    <source>
        <dbReference type="EMBL" id="KAA6348783.1"/>
    </source>
</evidence>
<dbReference type="CDD" id="cd02440">
    <property type="entry name" value="AdoMet_MTases"/>
    <property type="match status" value="1"/>
</dbReference>